<organism evidence="2 4">
    <name type="scientific">Chryseobacterium balustinum</name>
    <dbReference type="NCBI Taxonomy" id="246"/>
    <lineage>
        <taxon>Bacteria</taxon>
        <taxon>Pseudomonadati</taxon>
        <taxon>Bacteroidota</taxon>
        <taxon>Flavobacteriia</taxon>
        <taxon>Flavobacteriales</taxon>
        <taxon>Weeksellaceae</taxon>
        <taxon>Chryseobacterium group</taxon>
        <taxon>Chryseobacterium</taxon>
    </lineage>
</organism>
<dbReference type="RefSeq" id="WP_079466688.1">
    <property type="nucleotide sequence ID" value="NZ_CP033934.1"/>
</dbReference>
<evidence type="ECO:0000313" key="4">
    <source>
        <dbReference type="Proteomes" id="UP000251937"/>
    </source>
</evidence>
<dbReference type="EMBL" id="FUZE01000023">
    <property type="protein sequence ID" value="SKC04352.1"/>
    <property type="molecule type" value="Genomic_DNA"/>
</dbReference>
<dbReference type="AlphaFoldDB" id="A0AAX2IS51"/>
<sequence length="281" mass="33175">MSKGLDYYFATIEFYITRIIYPVINESELNNLISVIKGHKGLKNRRRDVLKNFIVDKFVKEKFLGTPNLYWFSTDTDVFEIYSAVSRFSFFSYQTSLYIHSLAEKLSYDIFMVQERKQSDPQSGNSLTQHSIDESFNKDPRLATNKRILKGHQINIINGQFQDNIGVIRSKKYLIADIERTLIDCVVRPFYAGGSEGVLKAFTLAKGRVNTETLYEYYSKMNFIYPYHQAIGFYLEKSGYDESQFEPFLNYEQEFDFYLDYNMKNKSYDKKWRVYFQSGKT</sequence>
<dbReference type="Proteomes" id="UP000190669">
    <property type="component" value="Unassembled WGS sequence"/>
</dbReference>
<reference evidence="1 3" key="1">
    <citation type="submission" date="2017-02" db="EMBL/GenBank/DDBJ databases">
        <authorList>
            <person name="Varghese N."/>
            <person name="Submissions S."/>
        </authorList>
    </citation>
    <scope>NUCLEOTIDE SEQUENCE [LARGE SCALE GENOMIC DNA]</scope>
    <source>
        <strain evidence="1 3">DSM 16775</strain>
    </source>
</reference>
<evidence type="ECO:0000313" key="2">
    <source>
        <dbReference type="EMBL" id="SQA92644.1"/>
    </source>
</evidence>
<name>A0AAX2IS51_9FLAO</name>
<keyword evidence="3" id="KW-1185">Reference proteome</keyword>
<evidence type="ECO:0000313" key="1">
    <source>
        <dbReference type="EMBL" id="SKC04352.1"/>
    </source>
</evidence>
<comment type="caution">
    <text evidence="2">The sequence shown here is derived from an EMBL/GenBank/DDBJ whole genome shotgun (WGS) entry which is preliminary data.</text>
</comment>
<accession>A0AAX2IS51</accession>
<proteinExistence type="predicted"/>
<reference evidence="2 4" key="2">
    <citation type="submission" date="2018-06" db="EMBL/GenBank/DDBJ databases">
        <authorList>
            <consortium name="Pathogen Informatics"/>
            <person name="Doyle S."/>
        </authorList>
    </citation>
    <scope>NUCLEOTIDE SEQUENCE [LARGE SCALE GENOMIC DNA]</scope>
    <source>
        <strain evidence="2 4">NCTC11212</strain>
    </source>
</reference>
<dbReference type="EMBL" id="UAVR01000024">
    <property type="protein sequence ID" value="SQA92644.1"/>
    <property type="molecule type" value="Genomic_DNA"/>
</dbReference>
<protein>
    <submittedName>
        <fullName evidence="2">Uncharacterized protein</fullName>
    </submittedName>
</protein>
<gene>
    <name evidence="2" type="ORF">NCTC11212_04191</name>
    <name evidence="1" type="ORF">SAMN05421800_12329</name>
</gene>
<evidence type="ECO:0000313" key="3">
    <source>
        <dbReference type="Proteomes" id="UP000190669"/>
    </source>
</evidence>
<dbReference type="KEGG" id="cbp:EB354_03500"/>
<dbReference type="Proteomes" id="UP000251937">
    <property type="component" value="Unassembled WGS sequence"/>
</dbReference>